<evidence type="ECO:0000313" key="3">
    <source>
        <dbReference type="Proteomes" id="UP000824469"/>
    </source>
</evidence>
<accession>A0AA38LKZ4</accession>
<feature type="compositionally biased region" description="Basic and acidic residues" evidence="1">
    <location>
        <begin position="137"/>
        <end position="148"/>
    </location>
</feature>
<proteinExistence type="predicted"/>
<reference evidence="2 3" key="1">
    <citation type="journal article" date="2021" name="Nat. Plants">
        <title>The Taxus genome provides insights into paclitaxel biosynthesis.</title>
        <authorList>
            <person name="Xiong X."/>
            <person name="Gou J."/>
            <person name="Liao Q."/>
            <person name="Li Y."/>
            <person name="Zhou Q."/>
            <person name="Bi G."/>
            <person name="Li C."/>
            <person name="Du R."/>
            <person name="Wang X."/>
            <person name="Sun T."/>
            <person name="Guo L."/>
            <person name="Liang H."/>
            <person name="Lu P."/>
            <person name="Wu Y."/>
            <person name="Zhang Z."/>
            <person name="Ro D.K."/>
            <person name="Shang Y."/>
            <person name="Huang S."/>
            <person name="Yan J."/>
        </authorList>
    </citation>
    <scope>NUCLEOTIDE SEQUENCE [LARGE SCALE GENOMIC DNA]</scope>
    <source>
        <strain evidence="2">Ta-2019</strain>
    </source>
</reference>
<feature type="non-terminal residue" evidence="2">
    <location>
        <position position="1"/>
    </location>
</feature>
<keyword evidence="3" id="KW-1185">Reference proteome</keyword>
<protein>
    <submittedName>
        <fullName evidence="2">Uncharacterized protein</fullName>
    </submittedName>
</protein>
<organism evidence="2 3">
    <name type="scientific">Taxus chinensis</name>
    <name type="common">Chinese yew</name>
    <name type="synonym">Taxus wallichiana var. chinensis</name>
    <dbReference type="NCBI Taxonomy" id="29808"/>
    <lineage>
        <taxon>Eukaryota</taxon>
        <taxon>Viridiplantae</taxon>
        <taxon>Streptophyta</taxon>
        <taxon>Embryophyta</taxon>
        <taxon>Tracheophyta</taxon>
        <taxon>Spermatophyta</taxon>
        <taxon>Pinopsida</taxon>
        <taxon>Pinidae</taxon>
        <taxon>Conifers II</taxon>
        <taxon>Cupressales</taxon>
        <taxon>Taxaceae</taxon>
        <taxon>Taxus</taxon>
    </lineage>
</organism>
<gene>
    <name evidence="2" type="ORF">KI387_007887</name>
</gene>
<sequence>KKPHAPSKPRNGHDGPQQSSGPSTASIIGQLHPRHCLNSSTTILTTMAVKHGRLRHQNTGRRATVTAPMAVSPPLKKPKTSAANAFTPPQQQGYDAFEQSNAGGGGASTNSETTGGQGASSGTPPHAEASAASSGGHRQEQQRKAEFR</sequence>
<evidence type="ECO:0000313" key="2">
    <source>
        <dbReference type="EMBL" id="KAH9327709.1"/>
    </source>
</evidence>
<evidence type="ECO:0000256" key="1">
    <source>
        <dbReference type="SAM" id="MobiDB-lite"/>
    </source>
</evidence>
<dbReference type="AlphaFoldDB" id="A0AA38LKZ4"/>
<feature type="compositionally biased region" description="Polar residues" evidence="1">
    <location>
        <begin position="81"/>
        <end position="93"/>
    </location>
</feature>
<feature type="region of interest" description="Disordered" evidence="1">
    <location>
        <begin position="1"/>
        <end position="30"/>
    </location>
</feature>
<feature type="region of interest" description="Disordered" evidence="1">
    <location>
        <begin position="51"/>
        <end position="148"/>
    </location>
</feature>
<feature type="compositionally biased region" description="Polar residues" evidence="1">
    <location>
        <begin position="16"/>
        <end position="27"/>
    </location>
</feature>
<dbReference type="EMBL" id="JAHRHJ020000002">
    <property type="protein sequence ID" value="KAH9327709.1"/>
    <property type="molecule type" value="Genomic_DNA"/>
</dbReference>
<name>A0AA38LKZ4_TAXCH</name>
<dbReference type="Proteomes" id="UP000824469">
    <property type="component" value="Unassembled WGS sequence"/>
</dbReference>
<comment type="caution">
    <text evidence="2">The sequence shown here is derived from an EMBL/GenBank/DDBJ whole genome shotgun (WGS) entry which is preliminary data.</text>
</comment>